<accession>L7VV25</accession>
<sequence length="587" mass="65810">MLAQDPDVLHSDGGALTTSVSVPAERLERGPKGHRVHVIDYDASANLFYRARDNEVESDPYAKVSDVEKLIRDPHFHQQNVYAIAMATLCEFEGALGRPVGWGFSEASHQLKISPHAFADANAYYSRESESLNFGYFPREDGQTVFTCLSHDIVVHETSHALLDGLRPYYFKPSSTDQAAFHEGFSDVVALLSVFRSEEIIREALRSLMTKNLRISLDRLTLDGLGSTSLARLAEQMGAALEGVPSSALRESLKIKPDRSHYTSARFEEEHDRGELLVAVIMRAFMMTWLSRLQPHREGQPAGLHAGIVAEEGATAARQLLRICIRALDYLPPVDLTYPDYVSALLTADMQLYPDDDKYHYRKVLKETFAAYGIDPASRDRSDGAWNPPCEDDFSMVGVHFERMQRDPTEVFRFIWENESFASTPADDGRPITLFRPRKLGEARRKSPYHPDPMVTHVVVTLVRRRHAKSDQYLPLVDDSGKVISARVSLYGKKTWPYARALCTEFLAAPREQRKPALEITESGKTILVRVPEGESFSLLIFPDGDPATIGRQHAFGEQRLFKALQRASYNLVANRAKSIAVAAAKC</sequence>
<dbReference type="SUPFAM" id="SSF55486">
    <property type="entry name" value="Metalloproteases ('zincins'), catalytic domain"/>
    <property type="match status" value="1"/>
</dbReference>
<protein>
    <submittedName>
        <fullName evidence="1">Uncharacterized protein</fullName>
    </submittedName>
</protein>
<evidence type="ECO:0000313" key="1">
    <source>
        <dbReference type="EMBL" id="AGC71156.1"/>
    </source>
</evidence>
<dbReference type="EMBL" id="JX649864">
    <property type="protein sequence ID" value="AGC71156.1"/>
    <property type="molecule type" value="Genomic_DNA"/>
</dbReference>
<reference evidence="1" key="1">
    <citation type="submission" date="2012-09" db="EMBL/GenBank/DDBJ databases">
        <title>Metagenomic Characterization of a Microbial Community in Wastewater Detects High Levels of Antibiotic Resistance.</title>
        <authorList>
            <person name="Abrams M."/>
            <person name="Caldwell A."/>
            <person name="Vandaei E."/>
            <person name="Lee W."/>
            <person name="Perrott J."/>
            <person name="Khan S.Y."/>
            <person name="Ta J."/>
            <person name="Romero D."/>
            <person name="Nguyen V."/>
            <person name="Pourmand N."/>
            <person name="Ouverney C.C."/>
        </authorList>
    </citation>
    <scope>NUCLEOTIDE SEQUENCE</scope>
</reference>
<organism evidence="1">
    <name type="scientific">uncultured bacterium A1Q1_fos_600</name>
    <dbReference type="NCBI Taxonomy" id="1256587"/>
    <lineage>
        <taxon>Bacteria</taxon>
        <taxon>environmental samples</taxon>
    </lineage>
</organism>
<dbReference type="CDD" id="cd09598">
    <property type="entry name" value="M4_like"/>
    <property type="match status" value="1"/>
</dbReference>
<dbReference type="AlphaFoldDB" id="L7VV25"/>
<proteinExistence type="predicted"/>
<name>L7VV25_9BACT</name>